<dbReference type="SUPFAM" id="SSF55008">
    <property type="entry name" value="HMA, heavy metal-associated domain"/>
    <property type="match status" value="1"/>
</dbReference>
<feature type="compositionally biased region" description="Basic and acidic residues" evidence="8">
    <location>
        <begin position="1546"/>
        <end position="1579"/>
    </location>
</feature>
<evidence type="ECO:0000259" key="10">
    <source>
        <dbReference type="PROSITE" id="PS50846"/>
    </source>
</evidence>
<evidence type="ECO:0000256" key="7">
    <source>
        <dbReference type="ARBA" id="ARBA00023136"/>
    </source>
</evidence>
<dbReference type="SUPFAM" id="SSF56784">
    <property type="entry name" value="HAD-like"/>
    <property type="match status" value="1"/>
</dbReference>
<feature type="region of interest" description="Disordered" evidence="8">
    <location>
        <begin position="1526"/>
        <end position="1579"/>
    </location>
</feature>
<evidence type="ECO:0000256" key="2">
    <source>
        <dbReference type="ARBA" id="ARBA00006024"/>
    </source>
</evidence>
<feature type="transmembrane region" description="Helical" evidence="9">
    <location>
        <begin position="473"/>
        <end position="492"/>
    </location>
</feature>
<dbReference type="InterPro" id="IPR023214">
    <property type="entry name" value="HAD_sf"/>
</dbReference>
<dbReference type="InterPro" id="IPR008250">
    <property type="entry name" value="ATPase_P-typ_transduc_dom_A_sf"/>
</dbReference>
<dbReference type="EMBL" id="LN714485">
    <property type="protein sequence ID" value="CEL68944.1"/>
    <property type="molecule type" value="Genomic_DNA"/>
</dbReference>
<evidence type="ECO:0000256" key="5">
    <source>
        <dbReference type="ARBA" id="ARBA00022967"/>
    </source>
</evidence>
<feature type="region of interest" description="Disordered" evidence="8">
    <location>
        <begin position="1338"/>
        <end position="1358"/>
    </location>
</feature>
<organism evidence="11">
    <name type="scientific">Neospora caninum (strain Liverpool)</name>
    <dbReference type="NCBI Taxonomy" id="572307"/>
    <lineage>
        <taxon>Eukaryota</taxon>
        <taxon>Sar</taxon>
        <taxon>Alveolata</taxon>
        <taxon>Apicomplexa</taxon>
        <taxon>Conoidasida</taxon>
        <taxon>Coccidia</taxon>
        <taxon>Eucoccidiorida</taxon>
        <taxon>Eimeriorina</taxon>
        <taxon>Sarcocystidae</taxon>
        <taxon>Neospora</taxon>
    </lineage>
</organism>
<dbReference type="InterPro" id="IPR036412">
    <property type="entry name" value="HAD-like_sf"/>
</dbReference>
<evidence type="ECO:0000313" key="11">
    <source>
        <dbReference type="EMBL" id="CEL68944.1"/>
    </source>
</evidence>
<dbReference type="Gene3D" id="2.70.150.10">
    <property type="entry name" value="Calcium-transporting ATPase, cytoplasmic transduction domain A"/>
    <property type="match status" value="1"/>
</dbReference>
<evidence type="ECO:0000256" key="1">
    <source>
        <dbReference type="ARBA" id="ARBA00004370"/>
    </source>
</evidence>
<sequence length="1883" mass="203978">MTCMSCSGAVERQLQQTFGVYDAVVDLMGSCALVAMDPLLQTPQGVCEAIQKLGFRSSPLSFHNRVQRESSSVSRGAPCGAPAPGPASREVWEKPARGCGGAEENSLDRGFEEGKAPPERCFRVLKPEANGETENPRTEGETDAVETKGDNLQAIKPYCHLNATEPWKEGNVGVPQGERLCANARLGGSLSSRGGQAGAESEEGGGESGDERGETLESGVGVEISTAKREVPTVRPYASTPGKTRFKNSEKKQATASLVMKIQECLKNGSVTSSVSFLSSTSSTASSPLSSYRTATCGHTWDRQQAPVSSCRGEKEIVAVLRRREGVIACSRIDDGDSAVLHVCYNPSLLGARQIVALVEAEGFLVTVQRADPLRTQREEMKKLISSLSKNVRFSVGPATLVLFLALATHMAVLPSWLRFELVPGVTLSNLVMLVLTIPVQFCWGYCFQQAAVKACTARCPTMDCLVALSTNLAFFYSCVALGYSFLSRVVFARQRDDFKRQFSSGVEASRDARWAARQNDYFVHAALQAEDDPPTCFDACATLTTVLLIGKWLQQRVKAQALKMLDRVLDKPPASAILVAAEAKDTLSGLEGKNPGTLRKTAREIPVDLLHIGDVIEVPPAETLPADGLLLSPSCARVDEQLLTGEAKCVCKSYGDQLLAGSKNGGSASILLHVNKIGDQTVLSQISALASEVQRSRLPIQAIADKLAAYFVPVVLVIVAITLVAWSAVVFSFSTNPSFLQHTVPRDLVTLPTGARHPQANLGSNQSLVFRPSPEDDLTARDSREDAPTSNRQNAPENPHSRDDPCEGSGARSPSNSGMACSLLRTTSRQTDHESGEPLGVSPLRRQSPDGARNVASDLPTVGILFPEMHARPPGETRKEPAAFHTSFADDPSLTRGEMPIGLLDASLVEKSRDHGTSPPEARTPEGARVRFSKLGFEETIHWKLWIFFVKSLFVLRFVIAVCSIACPCAMGLAVPVALAAAAGRAAAWGILIQNGAAFEAAGKAQTIVFDKTGTLTTGKMKVAAAVLSLRNIEEYLLPFYASQNKAENDMCRETPHCTSEGIPLSLVEKCPPELFSLSPPRLSLPCIQHEHSAPRSSVLASPSSLSPCSLTPSPLAFRGTWCVRAAAQPSLHNERRSGREDGASEKERQLKNGAEFKCLEKRLESIACAVSPLQPRLMLETECAFWWAVTSAEAGADHSVAHAITDFYEALQKEQSERRFSSCVKKAQRPDDGGEAPEKTLPTVPSSRNDGDRRLEKRGVSLVTRQTPPSKESRALRKSLLEAPCAHFPDILPPLSRETHPGKGLTATLRSRSKRSLPATLHLVVGRPGLACLAPASLDAPEGSGNRQQNARSAAPDLRQAFVEGGREAQKGDLRASACRVEDTEKDSDGRTVSGIATTVQSEATDAEKQLLSEWIAHHQAETGTVVVVHTLVEVKPRTGEGVGEAHASYKSVFLGAVAFADELSPDAEAAVAYLKDALRLKLFVCTGDNRRTAQRVATALGISPSCVLAEALPPQKAAFVRSLQTAGNRHKRSHGRSKRRKGETRDEGRDERRDERMTRDTHGRQGKGDRERAVHLHHDFSRTEWVLKRQRPPGETAEKGADANARSWRTWLSFFHWIRLSRWSVPRLGFYHPVKEAGDQLANGPPASSTCASSDCEGETEKRRQPQRETEEEDTETEEEGGAEGERGATEEIGKVQELWRPEGESGGRQQGKEPKKENRVRTRCPCFRAETRERLLRQQPLGKGQRNPEKRGKICCMVGDGVNDAPALAAADVGVAVGMSAPVSLVTADAVLLAGTLTQFVNFLRLAKQTRKTIYWNFTWALGFNVLALPLAAGVFYPHVYVHPLAAATAMALSCFLVLLNASGLARFPKYSEKLPLRA</sequence>
<comment type="subcellular location">
    <subcellularLocation>
        <location evidence="1">Membrane</location>
    </subcellularLocation>
</comment>
<feature type="region of interest" description="Disordered" evidence="8">
    <location>
        <begin position="1642"/>
        <end position="1725"/>
    </location>
</feature>
<feature type="compositionally biased region" description="Basic and acidic residues" evidence="8">
    <location>
        <begin position="1230"/>
        <end position="1240"/>
    </location>
</feature>
<feature type="transmembrane region" description="Helical" evidence="9">
    <location>
        <begin position="1822"/>
        <end position="1843"/>
    </location>
</feature>
<keyword evidence="4" id="KW-0479">Metal-binding</keyword>
<dbReference type="Gene3D" id="1.20.1110.10">
    <property type="entry name" value="Calcium-transporting ATPase, transmembrane domain"/>
    <property type="match status" value="1"/>
</dbReference>
<evidence type="ECO:0000256" key="8">
    <source>
        <dbReference type="SAM" id="MobiDB-lite"/>
    </source>
</evidence>
<feature type="compositionally biased region" description="Polar residues" evidence="8">
    <location>
        <begin position="813"/>
        <end position="830"/>
    </location>
</feature>
<feature type="compositionally biased region" description="Basic residues" evidence="8">
    <location>
        <begin position="1531"/>
        <end position="1545"/>
    </location>
</feature>
<evidence type="ECO:0000256" key="9">
    <source>
        <dbReference type="SAM" id="Phobius"/>
    </source>
</evidence>
<dbReference type="Pfam" id="PF00122">
    <property type="entry name" value="E1-E2_ATPase"/>
    <property type="match status" value="1"/>
</dbReference>
<keyword evidence="7 9" id="KW-0472">Membrane</keyword>
<dbReference type="Gene3D" id="3.40.50.1000">
    <property type="entry name" value="HAD superfamily/HAD-like"/>
    <property type="match status" value="2"/>
</dbReference>
<dbReference type="InterPro" id="IPR006121">
    <property type="entry name" value="HMA_dom"/>
</dbReference>
<dbReference type="Pfam" id="PF00702">
    <property type="entry name" value="Hydrolase"/>
    <property type="match status" value="1"/>
</dbReference>
<dbReference type="GO" id="GO:0043682">
    <property type="term" value="F:P-type divalent copper transporter activity"/>
    <property type="evidence" value="ECO:0007669"/>
    <property type="project" value="TreeGrafter"/>
</dbReference>
<dbReference type="PROSITE" id="PS50846">
    <property type="entry name" value="HMA_2"/>
    <property type="match status" value="1"/>
</dbReference>
<dbReference type="CDD" id="cd00371">
    <property type="entry name" value="HMA"/>
    <property type="match status" value="1"/>
</dbReference>
<dbReference type="GO" id="GO:0005524">
    <property type="term" value="F:ATP binding"/>
    <property type="evidence" value="ECO:0007669"/>
    <property type="project" value="InterPro"/>
</dbReference>
<comment type="similarity">
    <text evidence="2">Belongs to the cation transport ATPase (P-type) (TC 3.A.3) family. Type IB subfamily.</text>
</comment>
<feature type="region of interest" description="Disordered" evidence="8">
    <location>
        <begin position="126"/>
        <end position="145"/>
    </location>
</feature>
<evidence type="ECO:0000256" key="6">
    <source>
        <dbReference type="ARBA" id="ARBA00022989"/>
    </source>
</evidence>
<feature type="compositionally biased region" description="Basic and acidic residues" evidence="8">
    <location>
        <begin position="1687"/>
        <end position="1724"/>
    </location>
</feature>
<feature type="transmembrane region" description="Helical" evidence="9">
    <location>
        <begin position="430"/>
        <end position="453"/>
    </location>
</feature>
<feature type="region of interest" description="Disordered" evidence="8">
    <location>
        <begin position="189"/>
        <end position="216"/>
    </location>
</feature>
<feature type="region of interest" description="Disordered" evidence="8">
    <location>
        <begin position="68"/>
        <end position="120"/>
    </location>
</feature>
<dbReference type="GO" id="GO:0016020">
    <property type="term" value="C:membrane"/>
    <property type="evidence" value="ECO:0007669"/>
    <property type="project" value="UniProtKB-SubCell"/>
</dbReference>
<accession>A0A0F7UG69</accession>
<dbReference type="PANTHER" id="PTHR43520:SF32">
    <property type="entry name" value="COPPER RESISTANCE P-TYPE ATPASE (EUROFUNG)"/>
    <property type="match status" value="1"/>
</dbReference>
<feature type="compositionally biased region" description="Basic and acidic residues" evidence="8">
    <location>
        <begin position="134"/>
        <end position="145"/>
    </location>
</feature>
<keyword evidence="3 9" id="KW-0812">Transmembrane</keyword>
<dbReference type="InterPro" id="IPR036163">
    <property type="entry name" value="HMA_dom_sf"/>
</dbReference>
<proteinExistence type="inferred from homology"/>
<feature type="compositionally biased region" description="Acidic residues" evidence="8">
    <location>
        <begin position="1673"/>
        <end position="1686"/>
    </location>
</feature>
<feature type="transmembrane region" description="Helical" evidence="9">
    <location>
        <begin position="396"/>
        <end position="418"/>
    </location>
</feature>
<dbReference type="GO" id="GO:0005507">
    <property type="term" value="F:copper ion binding"/>
    <property type="evidence" value="ECO:0007669"/>
    <property type="project" value="TreeGrafter"/>
</dbReference>
<dbReference type="SUPFAM" id="SSF81653">
    <property type="entry name" value="Calcium ATPase, transduction domain A"/>
    <property type="match status" value="1"/>
</dbReference>
<dbReference type="GO" id="GO:0055070">
    <property type="term" value="P:copper ion homeostasis"/>
    <property type="evidence" value="ECO:0007669"/>
    <property type="project" value="TreeGrafter"/>
</dbReference>
<feature type="transmembrane region" description="Helical" evidence="9">
    <location>
        <begin position="1789"/>
        <end position="1810"/>
    </location>
</feature>
<feature type="compositionally biased region" description="Basic and acidic residues" evidence="8">
    <location>
        <begin position="779"/>
        <end position="788"/>
    </location>
</feature>
<feature type="domain" description="HMA" evidence="10">
    <location>
        <begin position="1"/>
        <end position="58"/>
    </location>
</feature>
<feature type="compositionally biased region" description="Basic and acidic residues" evidence="8">
    <location>
        <begin position="1251"/>
        <end position="1261"/>
    </location>
</feature>
<name>A0A0F7UG69_NEOCL</name>
<keyword evidence="5" id="KW-1278">Translocase</keyword>
<feature type="transmembrane region" description="Helical" evidence="9">
    <location>
        <begin position="1849"/>
        <end position="1872"/>
    </location>
</feature>
<evidence type="ECO:0000256" key="4">
    <source>
        <dbReference type="ARBA" id="ARBA00022723"/>
    </source>
</evidence>
<dbReference type="InterPro" id="IPR059000">
    <property type="entry name" value="ATPase_P-type_domA"/>
</dbReference>
<feature type="region of interest" description="Disordered" evidence="8">
    <location>
        <begin position="1221"/>
        <end position="1278"/>
    </location>
</feature>
<feature type="compositionally biased region" description="Basic and acidic residues" evidence="8">
    <location>
        <begin position="106"/>
        <end position="120"/>
    </location>
</feature>
<reference evidence="11" key="1">
    <citation type="journal article" date="2015" name="PLoS ONE">
        <title>Comprehensive Evaluation of Toxoplasma gondii VEG and Neospora caninum LIV Genomes with Tachyzoite Stage Transcriptome and Proteome Defines Novel Transcript Features.</title>
        <authorList>
            <person name="Ramaprasad A."/>
            <person name="Mourier T."/>
            <person name="Naeem R."/>
            <person name="Malas T.B."/>
            <person name="Moussa E."/>
            <person name="Panigrahi A."/>
            <person name="Vermont S.J."/>
            <person name="Otto T.D."/>
            <person name="Wastling J."/>
            <person name="Pain A."/>
        </authorList>
    </citation>
    <scope>NUCLEOTIDE SEQUENCE</scope>
    <source>
        <strain evidence="11">Liverpool</strain>
    </source>
</reference>
<dbReference type="GO" id="GO:0016887">
    <property type="term" value="F:ATP hydrolysis activity"/>
    <property type="evidence" value="ECO:0007669"/>
    <property type="project" value="InterPro"/>
</dbReference>
<feature type="region of interest" description="Disordered" evidence="8">
    <location>
        <begin position="1290"/>
        <end position="1313"/>
    </location>
</feature>
<dbReference type="PANTHER" id="PTHR43520">
    <property type="entry name" value="ATP7, ISOFORM B"/>
    <property type="match status" value="1"/>
</dbReference>
<dbReference type="PROSITE" id="PS00154">
    <property type="entry name" value="ATPASE_E1_E2"/>
    <property type="match status" value="1"/>
</dbReference>
<dbReference type="NCBIfam" id="TIGR01494">
    <property type="entry name" value="ATPase_P-type"/>
    <property type="match status" value="1"/>
</dbReference>
<feature type="transmembrane region" description="Helical" evidence="9">
    <location>
        <begin position="708"/>
        <end position="734"/>
    </location>
</feature>
<dbReference type="InterPro" id="IPR018303">
    <property type="entry name" value="ATPase_P-typ_P_site"/>
</dbReference>
<feature type="compositionally biased region" description="Basic and acidic residues" evidence="8">
    <location>
        <begin position="1662"/>
        <end position="1672"/>
    </location>
</feature>
<evidence type="ECO:0000256" key="3">
    <source>
        <dbReference type="ARBA" id="ARBA00022692"/>
    </source>
</evidence>
<dbReference type="Gene3D" id="3.30.70.100">
    <property type="match status" value="1"/>
</dbReference>
<keyword evidence="6 9" id="KW-1133">Transmembrane helix</keyword>
<protein>
    <submittedName>
        <fullName evidence="11">Copper-transporting ATPase 1, putative</fullName>
    </submittedName>
</protein>
<feature type="region of interest" description="Disordered" evidence="8">
    <location>
        <begin position="752"/>
        <end position="861"/>
    </location>
</feature>
<dbReference type="InterPro" id="IPR001757">
    <property type="entry name" value="P_typ_ATPase"/>
</dbReference>
<gene>
    <name evidence="11" type="ORF">BN1204_046730</name>
</gene>